<keyword evidence="2 4" id="KW-0863">Zinc-finger</keyword>
<protein>
    <recommendedName>
        <fullName evidence="5">BED-type domain-containing protein</fullName>
    </recommendedName>
</protein>
<dbReference type="SMART" id="SM00614">
    <property type="entry name" value="ZnF_BED"/>
    <property type="match status" value="1"/>
</dbReference>
<sequence>MARTRTMETALEVYNEVEMGSPEAETQPPIKRRKKKSKVWENFTIKNTEPGCRRAVCNGCNQSFAYSSGTKVAGTSHLKRHIDKGTCPALLIMTCWFLSAAESYYSVASP</sequence>
<organism evidence="6 7">
    <name type="scientific">Thlaspi arvense</name>
    <name type="common">Field penny-cress</name>
    <dbReference type="NCBI Taxonomy" id="13288"/>
    <lineage>
        <taxon>Eukaryota</taxon>
        <taxon>Viridiplantae</taxon>
        <taxon>Streptophyta</taxon>
        <taxon>Embryophyta</taxon>
        <taxon>Tracheophyta</taxon>
        <taxon>Spermatophyta</taxon>
        <taxon>Magnoliopsida</taxon>
        <taxon>eudicotyledons</taxon>
        <taxon>Gunneridae</taxon>
        <taxon>Pentapetalae</taxon>
        <taxon>rosids</taxon>
        <taxon>malvids</taxon>
        <taxon>Brassicales</taxon>
        <taxon>Brassicaceae</taxon>
        <taxon>Thlaspideae</taxon>
        <taxon>Thlaspi</taxon>
    </lineage>
</organism>
<proteinExistence type="predicted"/>
<name>A0AAU9RZ84_THLAR</name>
<evidence type="ECO:0000256" key="2">
    <source>
        <dbReference type="ARBA" id="ARBA00022771"/>
    </source>
</evidence>
<dbReference type="InterPro" id="IPR036236">
    <property type="entry name" value="Znf_C2H2_sf"/>
</dbReference>
<keyword evidence="7" id="KW-1185">Reference proteome</keyword>
<dbReference type="EMBL" id="OU466859">
    <property type="protein sequence ID" value="CAH2051381.1"/>
    <property type="molecule type" value="Genomic_DNA"/>
</dbReference>
<keyword evidence="1" id="KW-0479">Metal-binding</keyword>
<accession>A0AAU9RZ84</accession>
<dbReference type="GO" id="GO:0005634">
    <property type="term" value="C:nucleus"/>
    <property type="evidence" value="ECO:0007669"/>
    <property type="project" value="TreeGrafter"/>
</dbReference>
<gene>
    <name evidence="6" type="ORF">TAV2_LOCUS10059</name>
</gene>
<dbReference type="InterPro" id="IPR053031">
    <property type="entry name" value="Cuticle_assoc_protein"/>
</dbReference>
<evidence type="ECO:0000313" key="7">
    <source>
        <dbReference type="Proteomes" id="UP000836841"/>
    </source>
</evidence>
<dbReference type="PROSITE" id="PS50808">
    <property type="entry name" value="ZF_BED"/>
    <property type="match status" value="1"/>
</dbReference>
<evidence type="ECO:0000259" key="5">
    <source>
        <dbReference type="PROSITE" id="PS50808"/>
    </source>
</evidence>
<dbReference type="SUPFAM" id="SSF57667">
    <property type="entry name" value="beta-beta-alpha zinc fingers"/>
    <property type="match status" value="1"/>
</dbReference>
<feature type="domain" description="BED-type" evidence="5">
    <location>
        <begin position="34"/>
        <end position="94"/>
    </location>
</feature>
<dbReference type="GO" id="GO:0008270">
    <property type="term" value="F:zinc ion binding"/>
    <property type="evidence" value="ECO:0007669"/>
    <property type="project" value="UniProtKB-KW"/>
</dbReference>
<dbReference type="PANTHER" id="PTHR34396:SF21">
    <property type="entry name" value="BED-TYPE DOMAIN-CONTAINING PROTEIN"/>
    <property type="match status" value="1"/>
</dbReference>
<dbReference type="InterPro" id="IPR003656">
    <property type="entry name" value="Znf_BED"/>
</dbReference>
<reference evidence="6 7" key="1">
    <citation type="submission" date="2022-03" db="EMBL/GenBank/DDBJ databases">
        <authorList>
            <person name="Nunn A."/>
            <person name="Chopra R."/>
            <person name="Nunn A."/>
            <person name="Contreras Garrido A."/>
        </authorList>
    </citation>
    <scope>NUCLEOTIDE SEQUENCE [LARGE SCALE GENOMIC DNA]</scope>
</reference>
<dbReference type="PANTHER" id="PTHR34396">
    <property type="entry name" value="OS03G0264950 PROTEIN-RELATED"/>
    <property type="match status" value="1"/>
</dbReference>
<evidence type="ECO:0000313" key="6">
    <source>
        <dbReference type="EMBL" id="CAH2051381.1"/>
    </source>
</evidence>
<dbReference type="Proteomes" id="UP000836841">
    <property type="component" value="Chromosome 3"/>
</dbReference>
<evidence type="ECO:0000256" key="1">
    <source>
        <dbReference type="ARBA" id="ARBA00022723"/>
    </source>
</evidence>
<dbReference type="GO" id="GO:0006357">
    <property type="term" value="P:regulation of transcription by RNA polymerase II"/>
    <property type="evidence" value="ECO:0007669"/>
    <property type="project" value="TreeGrafter"/>
</dbReference>
<evidence type="ECO:0000256" key="3">
    <source>
        <dbReference type="ARBA" id="ARBA00022833"/>
    </source>
</evidence>
<dbReference type="AlphaFoldDB" id="A0AAU9RZ84"/>
<evidence type="ECO:0000256" key="4">
    <source>
        <dbReference type="PROSITE-ProRule" id="PRU00027"/>
    </source>
</evidence>
<keyword evidence="3" id="KW-0862">Zinc</keyword>
<dbReference type="GO" id="GO:1990837">
    <property type="term" value="F:sequence-specific double-stranded DNA binding"/>
    <property type="evidence" value="ECO:0007669"/>
    <property type="project" value="TreeGrafter"/>
</dbReference>